<dbReference type="EMBL" id="KQ964274">
    <property type="protein sequence ID" value="KXJ85794.1"/>
    <property type="molecule type" value="Genomic_DNA"/>
</dbReference>
<dbReference type="InParanoid" id="A0A136ILR2"/>
<dbReference type="STRING" id="196109.A0A136ILR2"/>
<name>A0A136ILR2_9PEZI</name>
<keyword evidence="1" id="KW-0732">Signal</keyword>
<reference evidence="3" key="1">
    <citation type="submission" date="2016-02" db="EMBL/GenBank/DDBJ databases">
        <title>Draft genome sequence of Microdochium bolleyi, a fungal endophyte of beachgrass.</title>
        <authorList>
            <consortium name="DOE Joint Genome Institute"/>
            <person name="David A.S."/>
            <person name="May G."/>
            <person name="Haridas S."/>
            <person name="Lim J."/>
            <person name="Wang M."/>
            <person name="Labutti K."/>
            <person name="Lipzen A."/>
            <person name="Barry K."/>
            <person name="Grigoriev I.V."/>
        </authorList>
    </citation>
    <scope>NUCLEOTIDE SEQUENCE [LARGE SCALE GENOMIC DNA]</scope>
    <source>
        <strain evidence="3">J235TASD1</strain>
    </source>
</reference>
<proteinExistence type="predicted"/>
<keyword evidence="3" id="KW-1185">Reference proteome</keyword>
<feature type="signal peptide" evidence="1">
    <location>
        <begin position="1"/>
        <end position="17"/>
    </location>
</feature>
<evidence type="ECO:0008006" key="4">
    <source>
        <dbReference type="Google" id="ProtNLM"/>
    </source>
</evidence>
<evidence type="ECO:0000256" key="1">
    <source>
        <dbReference type="SAM" id="SignalP"/>
    </source>
</evidence>
<evidence type="ECO:0000313" key="3">
    <source>
        <dbReference type="Proteomes" id="UP000070501"/>
    </source>
</evidence>
<gene>
    <name evidence="2" type="ORF">Micbo1qcDRAFT_237283</name>
</gene>
<accession>A0A136ILR2</accession>
<evidence type="ECO:0000313" key="2">
    <source>
        <dbReference type="EMBL" id="KXJ85794.1"/>
    </source>
</evidence>
<organism evidence="2 3">
    <name type="scientific">Microdochium bolleyi</name>
    <dbReference type="NCBI Taxonomy" id="196109"/>
    <lineage>
        <taxon>Eukaryota</taxon>
        <taxon>Fungi</taxon>
        <taxon>Dikarya</taxon>
        <taxon>Ascomycota</taxon>
        <taxon>Pezizomycotina</taxon>
        <taxon>Sordariomycetes</taxon>
        <taxon>Xylariomycetidae</taxon>
        <taxon>Xylariales</taxon>
        <taxon>Microdochiaceae</taxon>
        <taxon>Microdochium</taxon>
    </lineage>
</organism>
<sequence>MQGFVQVALVLGIAAEAAMLPRSASPPGGCDDVRVREVVGVLSSIQAASFCQTLIGVKTATAAVTATETSVVTVVSTDTSLVPQPVTASSTTIVTETILTTVTDVVSSTPPAVTETATATATELETVTVSATVTTTINSGINVMRRAAAPSRAAKAPGCARPDVPAELKGFSLPLIRAACECYVVRPTITQTVSITVTDTTTSAALETSTATTTVTTIVLTSSTPVTATVSEVTTTLLPAQTEAATVTVTTTETATTTTQLMAATDVSRAYTQKQSGNGCVYNRYTNYDEIPGPKSRGFFYALQFCAARCNLNAACAMFFVYEDKDYDNFWCIRDDTPYSTEYLQCNIPFSGQTKAFDKNQA</sequence>
<protein>
    <recommendedName>
        <fullName evidence="4">Apple domain-containing protein</fullName>
    </recommendedName>
</protein>
<dbReference type="Proteomes" id="UP000070501">
    <property type="component" value="Unassembled WGS sequence"/>
</dbReference>
<feature type="chain" id="PRO_5007292822" description="Apple domain-containing protein" evidence="1">
    <location>
        <begin position="18"/>
        <end position="362"/>
    </location>
</feature>
<dbReference type="AlphaFoldDB" id="A0A136ILR2"/>